<evidence type="ECO:0000256" key="1">
    <source>
        <dbReference type="ARBA" id="ARBA00022679"/>
    </source>
</evidence>
<reference evidence="5" key="1">
    <citation type="submission" date="2021-06" db="EMBL/GenBank/DDBJ databases">
        <title>Elioraea tepida, sp. nov., a moderately thermophilic aerobic anoxygenic phototrophic bacterium isolated from an alkaline siliceous hot spring mat community in Yellowstone National Park, WY, USA.</title>
        <authorList>
            <person name="Saini M.K."/>
            <person name="Yoshida S."/>
            <person name="Sebastian A."/>
            <person name="Hirose S."/>
            <person name="Hara E."/>
            <person name="Tamaki H."/>
            <person name="Soulier N.T."/>
            <person name="Albert I."/>
            <person name="Hanada S."/>
            <person name="Bryant D.A."/>
            <person name="Tank M."/>
        </authorList>
    </citation>
    <scope>NUCLEOTIDE SEQUENCE</scope>
    <source>
        <strain evidence="5">MS-P2</strain>
    </source>
</reference>
<dbReference type="NCBIfam" id="TIGR01128">
    <property type="entry name" value="holA"/>
    <property type="match status" value="1"/>
</dbReference>
<evidence type="ECO:0000256" key="4">
    <source>
        <dbReference type="ARBA" id="ARBA00022932"/>
    </source>
</evidence>
<keyword evidence="1 5" id="KW-0808">Transferase</keyword>
<dbReference type="PANTHER" id="PTHR34388:SF1">
    <property type="entry name" value="DNA POLYMERASE III SUBUNIT DELTA"/>
    <property type="match status" value="1"/>
</dbReference>
<keyword evidence="3" id="KW-0235">DNA replication</keyword>
<evidence type="ECO:0000313" key="6">
    <source>
        <dbReference type="Proteomes" id="UP000694001"/>
    </source>
</evidence>
<evidence type="ECO:0000256" key="3">
    <source>
        <dbReference type="ARBA" id="ARBA00022705"/>
    </source>
</evidence>
<proteinExistence type="predicted"/>
<dbReference type="EMBL" id="CP076448">
    <property type="protein sequence ID" value="QXM26248.1"/>
    <property type="molecule type" value="Genomic_DNA"/>
</dbReference>
<protein>
    <submittedName>
        <fullName evidence="5">DNA polymerase III subunit delta</fullName>
        <ecNumber evidence="5">2.7.7.7</ecNumber>
    </submittedName>
</protein>
<gene>
    <name evidence="5" type="primary">holA</name>
    <name evidence="5" type="ORF">KO353_07450</name>
</gene>
<dbReference type="GO" id="GO:0006261">
    <property type="term" value="P:DNA-templated DNA replication"/>
    <property type="evidence" value="ECO:0007669"/>
    <property type="project" value="TreeGrafter"/>
</dbReference>
<dbReference type="AlphaFoldDB" id="A0A975U5Q2"/>
<keyword evidence="6" id="KW-1185">Reference proteome</keyword>
<organism evidence="5 6">
    <name type="scientific">Elioraea tepida</name>
    <dbReference type="NCBI Taxonomy" id="2843330"/>
    <lineage>
        <taxon>Bacteria</taxon>
        <taxon>Pseudomonadati</taxon>
        <taxon>Pseudomonadota</taxon>
        <taxon>Alphaproteobacteria</taxon>
        <taxon>Acetobacterales</taxon>
        <taxon>Elioraeaceae</taxon>
        <taxon>Elioraea</taxon>
    </lineage>
</organism>
<keyword evidence="2 5" id="KW-0548">Nucleotidyltransferase</keyword>
<dbReference type="GO" id="GO:0009360">
    <property type="term" value="C:DNA polymerase III complex"/>
    <property type="evidence" value="ECO:0007669"/>
    <property type="project" value="TreeGrafter"/>
</dbReference>
<evidence type="ECO:0000313" key="5">
    <source>
        <dbReference type="EMBL" id="QXM26248.1"/>
    </source>
</evidence>
<name>A0A975U5Q2_9PROT</name>
<keyword evidence="4" id="KW-0239">DNA-directed DNA polymerase</keyword>
<sequence>MVKPDARRIEAFLADPGRTRGILLYGPDEGLVRERAEALVRLAAGSLDDPFRVSDLRRDQAAADPGLIAGEMAALSLTGGRRAVRLREATDGLAAAIEAALAVPGDTLLVVEAGELPARSKLRTLFERSPVAAAIPCYADAGATLRQVIASTLAEAQVTADPEAVAWLADHLGADRALTRAELAKLALQAGPGGRVTVAEARAAVGDHAGLGLEDALFAATAGEIAAADRALGLAFEEGAQPVQVVRAALRHMQRLHLALAEGLGALSPREAAARARPPVFFRHEGSWARALGAWTEDRAAAACDRLLAAERACKTTGAPDALIAARAVLDLARTARGAARERG</sequence>
<dbReference type="GO" id="GO:0003887">
    <property type="term" value="F:DNA-directed DNA polymerase activity"/>
    <property type="evidence" value="ECO:0007669"/>
    <property type="project" value="UniProtKB-KW"/>
</dbReference>
<dbReference type="KEGG" id="elio:KO353_07450"/>
<dbReference type="GO" id="GO:0003677">
    <property type="term" value="F:DNA binding"/>
    <property type="evidence" value="ECO:0007669"/>
    <property type="project" value="InterPro"/>
</dbReference>
<dbReference type="Proteomes" id="UP000694001">
    <property type="component" value="Chromosome"/>
</dbReference>
<dbReference type="PANTHER" id="PTHR34388">
    <property type="entry name" value="DNA POLYMERASE III SUBUNIT DELTA"/>
    <property type="match status" value="1"/>
</dbReference>
<accession>A0A975U5Q2</accession>
<evidence type="ECO:0000256" key="2">
    <source>
        <dbReference type="ARBA" id="ARBA00022695"/>
    </source>
</evidence>
<dbReference type="EC" id="2.7.7.7" evidence="5"/>
<dbReference type="InterPro" id="IPR005790">
    <property type="entry name" value="DNA_polIII_delta"/>
</dbReference>